<dbReference type="CDD" id="cd00009">
    <property type="entry name" value="AAA"/>
    <property type="match status" value="1"/>
</dbReference>
<name>A0A2M6XTY8_9BACT</name>
<reference evidence="14" key="1">
    <citation type="submission" date="2017-09" db="EMBL/GenBank/DDBJ databases">
        <title>Depth-based differentiation of microbial function through sediment-hosted aquifers and enrichment of novel symbionts in the deep terrestrial subsurface.</title>
        <authorList>
            <person name="Probst A.J."/>
            <person name="Ladd B."/>
            <person name="Jarett J.K."/>
            <person name="Geller-Mcgrath D.E."/>
            <person name="Sieber C.M.K."/>
            <person name="Emerson J.B."/>
            <person name="Anantharaman K."/>
            <person name="Thomas B.C."/>
            <person name="Malmstrom R."/>
            <person name="Stieglmeier M."/>
            <person name="Klingl A."/>
            <person name="Woyke T."/>
            <person name="Ryan C.M."/>
            <person name="Banfield J.F."/>
        </authorList>
    </citation>
    <scope>NUCLEOTIDE SEQUENCE [LARGE SCALE GENOMIC DNA]</scope>
</reference>
<dbReference type="Pfam" id="PF22608">
    <property type="entry name" value="DNAX_ATPase_lid"/>
    <property type="match status" value="1"/>
</dbReference>
<dbReference type="PANTHER" id="PTHR11669:SF0">
    <property type="entry name" value="PROTEIN STICHEL-LIKE 2"/>
    <property type="match status" value="1"/>
</dbReference>
<dbReference type="FunFam" id="1.10.8.60:FF:000013">
    <property type="entry name" value="DNA polymerase III subunit gamma/tau"/>
    <property type="match status" value="1"/>
</dbReference>
<dbReference type="GO" id="GO:0003677">
    <property type="term" value="F:DNA binding"/>
    <property type="evidence" value="ECO:0007669"/>
    <property type="project" value="InterPro"/>
</dbReference>
<dbReference type="InterPro" id="IPR008921">
    <property type="entry name" value="DNA_pol3_clamp-load_cplx_C"/>
</dbReference>
<dbReference type="InterPro" id="IPR027417">
    <property type="entry name" value="P-loop_NTPase"/>
</dbReference>
<evidence type="ECO:0000313" key="13">
    <source>
        <dbReference type="EMBL" id="PIU14594.1"/>
    </source>
</evidence>
<keyword evidence="6 11" id="KW-0547">Nucleotide-binding</keyword>
<keyword evidence="8 11" id="KW-0067">ATP-binding</keyword>
<dbReference type="Pfam" id="PF13177">
    <property type="entry name" value="DNA_pol3_delta2"/>
    <property type="match status" value="1"/>
</dbReference>
<dbReference type="GO" id="GO:0046872">
    <property type="term" value="F:metal ion binding"/>
    <property type="evidence" value="ECO:0007669"/>
    <property type="project" value="UniProtKB-KW"/>
</dbReference>
<dbReference type="GO" id="GO:0003887">
    <property type="term" value="F:DNA-directed DNA polymerase activity"/>
    <property type="evidence" value="ECO:0007669"/>
    <property type="project" value="UniProtKB-KW"/>
</dbReference>
<evidence type="ECO:0000256" key="3">
    <source>
        <dbReference type="ARBA" id="ARBA00022695"/>
    </source>
</evidence>
<evidence type="ECO:0000259" key="12">
    <source>
        <dbReference type="SMART" id="SM00382"/>
    </source>
</evidence>
<keyword evidence="2 11" id="KW-0808">Transferase</keyword>
<comment type="catalytic activity">
    <reaction evidence="10 11">
        <text>DNA(n) + a 2'-deoxyribonucleoside 5'-triphosphate = DNA(n+1) + diphosphate</text>
        <dbReference type="Rhea" id="RHEA:22508"/>
        <dbReference type="Rhea" id="RHEA-COMP:17339"/>
        <dbReference type="Rhea" id="RHEA-COMP:17340"/>
        <dbReference type="ChEBI" id="CHEBI:33019"/>
        <dbReference type="ChEBI" id="CHEBI:61560"/>
        <dbReference type="ChEBI" id="CHEBI:173112"/>
        <dbReference type="EC" id="2.7.7.7"/>
    </reaction>
</comment>
<evidence type="ECO:0000256" key="8">
    <source>
        <dbReference type="ARBA" id="ARBA00022840"/>
    </source>
</evidence>
<dbReference type="SUPFAM" id="SSF52540">
    <property type="entry name" value="P-loop containing nucleoside triphosphate hydrolases"/>
    <property type="match status" value="1"/>
</dbReference>
<keyword evidence="5" id="KW-0479">Metal-binding</keyword>
<dbReference type="NCBIfam" id="NF004046">
    <property type="entry name" value="PRK05563.1"/>
    <property type="match status" value="1"/>
</dbReference>
<dbReference type="SUPFAM" id="SSF48019">
    <property type="entry name" value="post-AAA+ oligomerization domain-like"/>
    <property type="match status" value="1"/>
</dbReference>
<sequence>MVLYRKYRPKTFAEVVGQEHVVKTITNAIKDNMVSHGYLFAGPHGCGKTSLARLLAKALNCQQRKDGQFEPCNQCDSCLEINRGNAIDLIEIDAATYTGVDNIRELQDGIRFLPAKSKYKVFIIDECHQLSKGAASALLKTLEEPPRHVVFILATTESHKMIPTILSRCQCFYFRKLQMPEIIARLESILKQEKIAFSPEVLTLIAAQAAGALRDAESLLDEVVSFTGQDGKIDLQEVRVLLGLSDSRAVFQFLEFLADKKVKEAFEFINDLMFKAVDLREFAKSVIQFLREILLLKIDLAFQSSLVLSLTSEEKKQLLGIAAVFTEPQVKLMLEKFMEAENKTKYATILQLPLELAIVEICLENK</sequence>
<dbReference type="InterPro" id="IPR045085">
    <property type="entry name" value="HLD_clamp_pol_III_gamma_tau"/>
</dbReference>
<comment type="subunit">
    <text evidence="11">DNA polymerase III contains a core (composed of alpha, epsilon and theta chains) that associates with a tau subunit. This core dimerizes to form the POLIII' complex. PolIII' associates with the gamma complex (composed of gamma, delta, delta', psi and chi chains) and with the beta chain to form the complete DNA polymerase III complex.</text>
</comment>
<keyword evidence="3 11" id="KW-0548">Nucleotidyltransferase</keyword>
<comment type="similarity">
    <text evidence="1 11">Belongs to the DnaX/STICHEL family.</text>
</comment>
<dbReference type="SMART" id="SM00382">
    <property type="entry name" value="AAA"/>
    <property type="match status" value="1"/>
</dbReference>
<dbReference type="Pfam" id="PF12169">
    <property type="entry name" value="DNA_pol3_gamma3"/>
    <property type="match status" value="1"/>
</dbReference>
<dbReference type="GO" id="GO:0009360">
    <property type="term" value="C:DNA polymerase III complex"/>
    <property type="evidence" value="ECO:0007669"/>
    <property type="project" value="InterPro"/>
</dbReference>
<dbReference type="EC" id="2.7.7.7" evidence="11"/>
<dbReference type="AlphaFoldDB" id="A0A2M6XTY8"/>
<gene>
    <name evidence="11" type="primary">dnaX</name>
    <name evidence="13" type="ORF">COT20_02635</name>
</gene>
<dbReference type="GO" id="GO:0006261">
    <property type="term" value="P:DNA-templated DNA replication"/>
    <property type="evidence" value="ECO:0007669"/>
    <property type="project" value="TreeGrafter"/>
</dbReference>
<dbReference type="CDD" id="cd18137">
    <property type="entry name" value="HLD_clamp_pol_III_gamma_tau"/>
    <property type="match status" value="1"/>
</dbReference>
<evidence type="ECO:0000256" key="9">
    <source>
        <dbReference type="ARBA" id="ARBA00022932"/>
    </source>
</evidence>
<evidence type="ECO:0000256" key="1">
    <source>
        <dbReference type="ARBA" id="ARBA00006360"/>
    </source>
</evidence>
<dbReference type="EMBL" id="PEXQ01000065">
    <property type="protein sequence ID" value="PIU14594.1"/>
    <property type="molecule type" value="Genomic_DNA"/>
</dbReference>
<keyword evidence="4 11" id="KW-0235">DNA replication</keyword>
<protein>
    <recommendedName>
        <fullName evidence="11">DNA polymerase III subunit gamma/tau</fullName>
        <ecNumber evidence="11">2.7.7.7</ecNumber>
    </recommendedName>
</protein>
<evidence type="ECO:0000256" key="4">
    <source>
        <dbReference type="ARBA" id="ARBA00022705"/>
    </source>
</evidence>
<dbReference type="PANTHER" id="PTHR11669">
    <property type="entry name" value="REPLICATION FACTOR C / DNA POLYMERASE III GAMMA-TAU SUBUNIT"/>
    <property type="match status" value="1"/>
</dbReference>
<dbReference type="NCBIfam" id="TIGR02397">
    <property type="entry name" value="dnaX_nterm"/>
    <property type="match status" value="1"/>
</dbReference>
<dbReference type="Gene3D" id="1.10.8.60">
    <property type="match status" value="1"/>
</dbReference>
<dbReference type="InterPro" id="IPR012763">
    <property type="entry name" value="DNA_pol_III_sug/sutau_N"/>
</dbReference>
<dbReference type="InterPro" id="IPR003593">
    <property type="entry name" value="AAA+_ATPase"/>
</dbReference>
<proteinExistence type="inferred from homology"/>
<comment type="function">
    <text evidence="11">DNA polymerase III is a complex, multichain enzyme responsible for most of the replicative synthesis in bacteria. This DNA polymerase also exhibits 3' to 5' exonuclease activity.</text>
</comment>
<comment type="caution">
    <text evidence="13">The sequence shown here is derived from an EMBL/GenBank/DDBJ whole genome shotgun (WGS) entry which is preliminary data.</text>
</comment>
<dbReference type="GO" id="GO:0005524">
    <property type="term" value="F:ATP binding"/>
    <property type="evidence" value="ECO:0007669"/>
    <property type="project" value="UniProtKB-KW"/>
</dbReference>
<dbReference type="Gene3D" id="1.20.272.10">
    <property type="match status" value="1"/>
</dbReference>
<dbReference type="Proteomes" id="UP000229784">
    <property type="component" value="Unassembled WGS sequence"/>
</dbReference>
<evidence type="ECO:0000256" key="7">
    <source>
        <dbReference type="ARBA" id="ARBA00022833"/>
    </source>
</evidence>
<evidence type="ECO:0000256" key="5">
    <source>
        <dbReference type="ARBA" id="ARBA00022723"/>
    </source>
</evidence>
<keyword evidence="9 11" id="KW-0239">DNA-directed DNA polymerase</keyword>
<evidence type="ECO:0000256" key="11">
    <source>
        <dbReference type="RuleBase" id="RU364063"/>
    </source>
</evidence>
<evidence type="ECO:0000313" key="14">
    <source>
        <dbReference type="Proteomes" id="UP000229784"/>
    </source>
</evidence>
<dbReference type="Gene3D" id="3.40.50.300">
    <property type="entry name" value="P-loop containing nucleotide triphosphate hydrolases"/>
    <property type="match status" value="1"/>
</dbReference>
<dbReference type="InterPro" id="IPR050238">
    <property type="entry name" value="DNA_Rep/Repair_Clamp_Loader"/>
</dbReference>
<evidence type="ECO:0000256" key="6">
    <source>
        <dbReference type="ARBA" id="ARBA00022741"/>
    </source>
</evidence>
<keyword evidence="7" id="KW-0862">Zinc</keyword>
<dbReference type="InterPro" id="IPR022754">
    <property type="entry name" value="DNA_pol_III_gamma-3"/>
</dbReference>
<accession>A0A2M6XTY8</accession>
<evidence type="ECO:0000256" key="10">
    <source>
        <dbReference type="ARBA" id="ARBA00049244"/>
    </source>
</evidence>
<dbReference type="FunFam" id="3.40.50.300:FF:000014">
    <property type="entry name" value="DNA polymerase III subunit gamma/tau"/>
    <property type="match status" value="1"/>
</dbReference>
<feature type="domain" description="AAA+ ATPase" evidence="12">
    <location>
        <begin position="34"/>
        <end position="177"/>
    </location>
</feature>
<organism evidence="13 14">
    <name type="scientific">bacterium (Candidatus Gribaldobacteria) CG08_land_8_20_14_0_20_39_15</name>
    <dbReference type="NCBI Taxonomy" id="2014273"/>
    <lineage>
        <taxon>Bacteria</taxon>
        <taxon>Candidatus Gribaldobacteria</taxon>
    </lineage>
</organism>
<evidence type="ECO:0000256" key="2">
    <source>
        <dbReference type="ARBA" id="ARBA00022679"/>
    </source>
</evidence>